<comment type="subcellular location">
    <subcellularLocation>
        <location evidence="1">Cytoplasm</location>
    </subcellularLocation>
</comment>
<evidence type="ECO:0000256" key="2">
    <source>
        <dbReference type="ARBA" id="ARBA00009496"/>
    </source>
</evidence>
<evidence type="ECO:0000256" key="5">
    <source>
        <dbReference type="ARBA" id="ARBA00022679"/>
    </source>
</evidence>
<evidence type="ECO:0000256" key="9">
    <source>
        <dbReference type="ARBA" id="ARBA00025611"/>
    </source>
</evidence>
<dbReference type="InterPro" id="IPR040982">
    <property type="entry name" value="DNA_pol3_finger"/>
</dbReference>
<dbReference type="NCBIfam" id="NF005298">
    <property type="entry name" value="PRK06826.1"/>
    <property type="match status" value="1"/>
</dbReference>
<dbReference type="SUPFAM" id="SSF89550">
    <property type="entry name" value="PHP domain-like"/>
    <property type="match status" value="1"/>
</dbReference>
<comment type="caution">
    <text evidence="12">The sequence shown here is derived from an EMBL/GenBank/DDBJ whole genome shotgun (WGS) entry which is preliminary data.</text>
</comment>
<sequence length="1121" mass="126853">MSFIHLQVYSAYSLLTSTAKADQLVASAKQKGFKSIAMTDRNVMYGAAHFYKECRKQGIKPILGLTADVLSDHDQTAYPIVLLAKNHQGFQNLLKISSSIQTIAEDGLPIKWLKAYSRGLYCLSPGIEGEIERHLVNDDFEQAKKTALCYKNIFEQNHFYFSLQNHGTADEKNIYQKLKKLSGDTGIPMAATNAVYYIEKQDAFAQECLLAIRNGEKLEEEGRERLEGAEYYMKTASEMANLFADDPDALLHTIQIANDCNVTIEFGIKNLPKYPIDADQSADELLEVLCRKGLEERYENVTDKERSRLEYELSVIQKMNFSDYFLIVADFMKYCRENRILTGPGRGSAAGSIVAYVLFITDVDPIGYGLLFERFLNPDRISMPDIDIDFPDHRRDEVIQYVAKKYGKQHVAQIITFGTMAAKAVLRDVGRAFGLNPKELDQLSKTIPNRLGVTLNDAMKESTPLREFMNQSEINRKLCETALKLEGLPRHSSTHAAGVVISEQPLVQVIPVLEGHEDVYLTQYTMEHLEDVGLLKMDFLGLRNLSLIENILLSIKKSTGKELDIKRIPLNDAKVFKVLSSGETTGIFQLESSGMRSVLKRLQPTNFEDIVAVNALYRPGPMENIPLYIDRKHGKQELEFPHPDLEPILKSTHGVIVYQEQIMQIAAKMAGFTLGEADLLRRAVSKKQKEILDRERAHFVQGAKGKGYTGQTANDIYDYIVKFANYGFNRSHAVAYSLISYQLAYLKTHYPLHFMAALLTSVIGNESRIAQYVNESKQMDITVLAPSINKSVFPFTVEKDAIRYSIAAVKGVGANALKEIFRARRNKYFTDLFDFCVQVSPKIINRKLLEMLVHSGCFDEFGEDRATLLASLDVAIEHADLVHPGDDQFDMFTDDDFFPKPKYTEVDPIRTEDKLFFEKEALGLYLSAHPVSIYEAAFPALGAVTLRSLTGKRENTQISSVVYLTEVKKIRTKKGEAMAFLSISDQTGDMEAVVFPKVFNRSSHLLSQGRVLFLHGNTEERNGKIQFIVRSADEIDRIIEKINNRPPTLYLKLMEEKETKENLYSLKELISQNKGDTPVVLYYESTKKTIRLGENDYIHPSKIIIERLKNTFGKDNVILRG</sequence>
<dbReference type="PANTHER" id="PTHR32294:SF0">
    <property type="entry name" value="DNA POLYMERASE III SUBUNIT ALPHA"/>
    <property type="match status" value="1"/>
</dbReference>
<dbReference type="RefSeq" id="WP_066191392.1">
    <property type="nucleotide sequence ID" value="NZ_JARMMB010000002.1"/>
</dbReference>
<accession>A0A2N0ZMF5</accession>
<dbReference type="Pfam" id="PF02811">
    <property type="entry name" value="PHP"/>
    <property type="match status" value="1"/>
</dbReference>
<dbReference type="EC" id="2.7.7.7" evidence="3"/>
<evidence type="ECO:0000313" key="13">
    <source>
        <dbReference type="Proteomes" id="UP000233343"/>
    </source>
</evidence>
<dbReference type="NCBIfam" id="NF004226">
    <property type="entry name" value="PRK05673.1"/>
    <property type="match status" value="1"/>
</dbReference>
<dbReference type="InterPro" id="IPR029460">
    <property type="entry name" value="DNAPol_HHH"/>
</dbReference>
<organism evidence="12 13">
    <name type="scientific">Cytobacillus horneckiae</name>
    <dbReference type="NCBI Taxonomy" id="549687"/>
    <lineage>
        <taxon>Bacteria</taxon>
        <taxon>Bacillati</taxon>
        <taxon>Bacillota</taxon>
        <taxon>Bacilli</taxon>
        <taxon>Bacillales</taxon>
        <taxon>Bacillaceae</taxon>
        <taxon>Cytobacillus</taxon>
    </lineage>
</organism>
<comment type="similarity">
    <text evidence="2">Belongs to the DNA polymerase type-C family. DnaE subfamily.</text>
</comment>
<dbReference type="NCBIfam" id="TIGR00594">
    <property type="entry name" value="polc"/>
    <property type="match status" value="1"/>
</dbReference>
<dbReference type="InterPro" id="IPR004365">
    <property type="entry name" value="NA-bd_OB_tRNA"/>
</dbReference>
<dbReference type="Pfam" id="PF14579">
    <property type="entry name" value="HHH_6"/>
    <property type="match status" value="1"/>
</dbReference>
<protein>
    <recommendedName>
        <fullName evidence="4">DNA polymerase III subunit alpha</fullName>
        <ecNumber evidence="3">2.7.7.7</ecNumber>
    </recommendedName>
</protein>
<dbReference type="GO" id="GO:0003887">
    <property type="term" value="F:DNA-directed DNA polymerase activity"/>
    <property type="evidence" value="ECO:0007669"/>
    <property type="project" value="UniProtKB-KW"/>
</dbReference>
<evidence type="ECO:0000256" key="6">
    <source>
        <dbReference type="ARBA" id="ARBA00022695"/>
    </source>
</evidence>
<evidence type="ECO:0000313" key="12">
    <source>
        <dbReference type="EMBL" id="PKG30683.1"/>
    </source>
</evidence>
<dbReference type="Gene3D" id="1.10.10.1600">
    <property type="entry name" value="Bacterial DNA polymerase III alpha subunit, thumb domain"/>
    <property type="match status" value="1"/>
</dbReference>
<keyword evidence="13" id="KW-1185">Reference proteome</keyword>
<evidence type="ECO:0000256" key="7">
    <source>
        <dbReference type="ARBA" id="ARBA00022705"/>
    </source>
</evidence>
<comment type="function">
    <text evidence="9">DNA polymerase III is a complex, multichain enzyme responsible for most of the replicative synthesis in bacteria. This DNA polymerase also exhibits 3' to 5' exonuclease activity. The alpha chain is the DNA polymerase.</text>
</comment>
<keyword evidence="7" id="KW-0235">DNA replication</keyword>
<dbReference type="EMBL" id="PISD01000006">
    <property type="protein sequence ID" value="PKG30683.1"/>
    <property type="molecule type" value="Genomic_DNA"/>
</dbReference>
<evidence type="ECO:0000256" key="4">
    <source>
        <dbReference type="ARBA" id="ARBA00019114"/>
    </source>
</evidence>
<gene>
    <name evidence="12" type="ORF">CWS20_02000</name>
</gene>
<dbReference type="GO" id="GO:0006260">
    <property type="term" value="P:DNA replication"/>
    <property type="evidence" value="ECO:0007669"/>
    <property type="project" value="UniProtKB-KW"/>
</dbReference>
<dbReference type="CDD" id="cd04485">
    <property type="entry name" value="DnaE_OBF"/>
    <property type="match status" value="1"/>
</dbReference>
<proteinExistence type="inferred from homology"/>
<dbReference type="InterPro" id="IPR004805">
    <property type="entry name" value="DnaE2/DnaE/PolC"/>
</dbReference>
<evidence type="ECO:0000256" key="10">
    <source>
        <dbReference type="ARBA" id="ARBA00049244"/>
    </source>
</evidence>
<dbReference type="Pfam" id="PF07733">
    <property type="entry name" value="DNA_pol3_alpha"/>
    <property type="match status" value="1"/>
</dbReference>
<feature type="domain" description="Polymerase/histidinol phosphatase N-terminal" evidence="11">
    <location>
        <begin position="4"/>
        <end position="71"/>
    </location>
</feature>
<name>A0A2N0ZMF5_9BACI</name>
<dbReference type="InterPro" id="IPR011708">
    <property type="entry name" value="DNA_pol3_alpha_NTPase_dom"/>
</dbReference>
<keyword evidence="6" id="KW-0548">Nucleotidyltransferase</keyword>
<evidence type="ECO:0000259" key="11">
    <source>
        <dbReference type="SMART" id="SM00481"/>
    </source>
</evidence>
<evidence type="ECO:0000256" key="8">
    <source>
        <dbReference type="ARBA" id="ARBA00022932"/>
    </source>
</evidence>
<dbReference type="Pfam" id="PF01336">
    <property type="entry name" value="tRNA_anti-codon"/>
    <property type="match status" value="1"/>
</dbReference>
<keyword evidence="5" id="KW-0808">Transferase</keyword>
<dbReference type="AlphaFoldDB" id="A0A2N0ZMF5"/>
<dbReference type="PANTHER" id="PTHR32294">
    <property type="entry name" value="DNA POLYMERASE III SUBUNIT ALPHA"/>
    <property type="match status" value="1"/>
</dbReference>
<dbReference type="InterPro" id="IPR004013">
    <property type="entry name" value="PHP_dom"/>
</dbReference>
<dbReference type="InterPro" id="IPR041931">
    <property type="entry name" value="DNA_pol3_alpha_thumb_dom"/>
</dbReference>
<dbReference type="InterPro" id="IPR016195">
    <property type="entry name" value="Pol/histidinol_Pase-like"/>
</dbReference>
<dbReference type="Pfam" id="PF17657">
    <property type="entry name" value="DNA_pol3_finger"/>
    <property type="match status" value="1"/>
</dbReference>
<dbReference type="Gene3D" id="1.10.150.870">
    <property type="match status" value="1"/>
</dbReference>
<comment type="catalytic activity">
    <reaction evidence="10">
        <text>DNA(n) + a 2'-deoxyribonucleoside 5'-triphosphate = DNA(n+1) + diphosphate</text>
        <dbReference type="Rhea" id="RHEA:22508"/>
        <dbReference type="Rhea" id="RHEA-COMP:17339"/>
        <dbReference type="Rhea" id="RHEA-COMP:17340"/>
        <dbReference type="ChEBI" id="CHEBI:33019"/>
        <dbReference type="ChEBI" id="CHEBI:61560"/>
        <dbReference type="ChEBI" id="CHEBI:173112"/>
        <dbReference type="EC" id="2.7.7.7"/>
    </reaction>
</comment>
<dbReference type="GO" id="GO:0003676">
    <property type="term" value="F:nucleic acid binding"/>
    <property type="evidence" value="ECO:0007669"/>
    <property type="project" value="InterPro"/>
</dbReference>
<dbReference type="GO" id="GO:0005737">
    <property type="term" value="C:cytoplasm"/>
    <property type="evidence" value="ECO:0007669"/>
    <property type="project" value="UniProtKB-SubCell"/>
</dbReference>
<evidence type="ECO:0000256" key="3">
    <source>
        <dbReference type="ARBA" id="ARBA00012417"/>
    </source>
</evidence>
<dbReference type="SMART" id="SM00481">
    <property type="entry name" value="POLIIIAc"/>
    <property type="match status" value="1"/>
</dbReference>
<dbReference type="InterPro" id="IPR003141">
    <property type="entry name" value="Pol/His_phosphatase_N"/>
</dbReference>
<keyword evidence="8" id="KW-0239">DNA-directed DNA polymerase</keyword>
<reference evidence="12 13" key="1">
    <citation type="journal article" date="2010" name="Int. J. Syst. Evol. Microbiol.">
        <title>Bacillus horneckiae sp. nov., isolated from a spacecraft-assembly clean room.</title>
        <authorList>
            <person name="Vaishampayan P."/>
            <person name="Probst A."/>
            <person name="Krishnamurthi S."/>
            <person name="Ghosh S."/>
            <person name="Osman S."/>
            <person name="McDowall A."/>
            <person name="Ruckmani A."/>
            <person name="Mayilraj S."/>
            <person name="Venkateswaran K."/>
        </authorList>
    </citation>
    <scope>NUCLEOTIDE SEQUENCE [LARGE SCALE GENOMIC DNA]</scope>
    <source>
        <strain evidence="13">1PO1SC</strain>
    </source>
</reference>
<dbReference type="Gene3D" id="3.20.20.140">
    <property type="entry name" value="Metal-dependent hydrolases"/>
    <property type="match status" value="1"/>
</dbReference>
<dbReference type="Proteomes" id="UP000233343">
    <property type="component" value="Unassembled WGS sequence"/>
</dbReference>
<evidence type="ECO:0000256" key="1">
    <source>
        <dbReference type="ARBA" id="ARBA00004496"/>
    </source>
</evidence>
<dbReference type="GO" id="GO:0008408">
    <property type="term" value="F:3'-5' exonuclease activity"/>
    <property type="evidence" value="ECO:0007669"/>
    <property type="project" value="InterPro"/>
</dbReference>